<dbReference type="Proteomes" id="UP000306584">
    <property type="component" value="Unassembled WGS sequence"/>
</dbReference>
<dbReference type="InterPro" id="IPR040251">
    <property type="entry name" value="SEC31-like"/>
</dbReference>
<evidence type="ECO:0000256" key="14">
    <source>
        <dbReference type="ARBA" id="ARBA00025471"/>
    </source>
</evidence>
<evidence type="ECO:0000313" key="19">
    <source>
        <dbReference type="Proteomes" id="UP000306584"/>
    </source>
</evidence>
<keyword evidence="11" id="KW-0653">Protein transport</keyword>
<dbReference type="InterPro" id="IPR001680">
    <property type="entry name" value="WD40_rpt"/>
</dbReference>
<evidence type="ECO:0000256" key="15">
    <source>
        <dbReference type="SAM" id="MobiDB-lite"/>
    </source>
</evidence>
<evidence type="ECO:0000259" key="17">
    <source>
        <dbReference type="Pfam" id="PF12931"/>
    </source>
</evidence>
<feature type="region of interest" description="Disordered" evidence="15">
    <location>
        <begin position="882"/>
        <end position="1194"/>
    </location>
</feature>
<dbReference type="InterPro" id="IPR009917">
    <property type="entry name" value="SRA1/Sec31"/>
</dbReference>
<evidence type="ECO:0000256" key="4">
    <source>
        <dbReference type="ARBA" id="ARBA00013507"/>
    </source>
</evidence>
<dbReference type="PANTHER" id="PTHR13923:SF11">
    <property type="entry name" value="SECRETORY 31, ISOFORM D"/>
    <property type="match status" value="1"/>
</dbReference>
<comment type="similarity">
    <text evidence="3">Belongs to the WD repeat SEC31 family.</text>
</comment>
<dbReference type="GO" id="GO:0070971">
    <property type="term" value="C:endoplasmic reticulum exit site"/>
    <property type="evidence" value="ECO:0007669"/>
    <property type="project" value="TreeGrafter"/>
</dbReference>
<feature type="compositionally biased region" description="Low complexity" evidence="15">
    <location>
        <begin position="882"/>
        <end position="900"/>
    </location>
</feature>
<dbReference type="PANTHER" id="PTHR13923">
    <property type="entry name" value="SEC31-RELATED PROTEIN"/>
    <property type="match status" value="1"/>
</dbReference>
<dbReference type="Pfam" id="PF12931">
    <property type="entry name" value="TPR_Sec16"/>
    <property type="match status" value="1"/>
</dbReference>
<comment type="subcellular location">
    <subcellularLocation>
        <location evidence="1">Cytoplasmic vesicle</location>
        <location evidence="1">COPII-coated vesicle membrane</location>
        <topology evidence="1">Peripheral membrane protein</topology>
        <orientation evidence="1">Cytoplasmic side</orientation>
    </subcellularLocation>
    <subcellularLocation>
        <location evidence="2">Endoplasmic reticulum membrane</location>
        <topology evidence="2">Peripheral membrane protein</topology>
        <orientation evidence="2">Cytoplasmic side</orientation>
    </subcellularLocation>
</comment>
<dbReference type="FunFam" id="2.130.10.10:FF:000193">
    <property type="entry name" value="Protein transport protein SEC31, putative"/>
    <property type="match status" value="1"/>
</dbReference>
<dbReference type="GO" id="GO:0090110">
    <property type="term" value="P:COPII-coated vesicle cargo loading"/>
    <property type="evidence" value="ECO:0007669"/>
    <property type="project" value="TreeGrafter"/>
</dbReference>
<evidence type="ECO:0000256" key="11">
    <source>
        <dbReference type="ARBA" id="ARBA00022927"/>
    </source>
</evidence>
<feature type="compositionally biased region" description="Pro residues" evidence="15">
    <location>
        <begin position="1073"/>
        <end position="1085"/>
    </location>
</feature>
<dbReference type="SUPFAM" id="SSF50978">
    <property type="entry name" value="WD40 repeat-like"/>
    <property type="match status" value="1"/>
</dbReference>
<dbReference type="SMART" id="SM00320">
    <property type="entry name" value="WD40"/>
    <property type="match status" value="5"/>
</dbReference>
<proteinExistence type="inferred from homology"/>
<feature type="compositionally biased region" description="Low complexity" evidence="15">
    <location>
        <begin position="1161"/>
        <end position="1170"/>
    </location>
</feature>
<comment type="function">
    <text evidence="14">Component of the coat protein complex II (COPII) which promotes the formation of transport vesicles from the endoplasmic reticulum (ER). The coat has two main functions, the physical deformation of the endoplasmic reticulum membrane into vesicles and the selection of cargo molecules.</text>
</comment>
<keyword evidence="7" id="KW-0853">WD repeat</keyword>
<evidence type="ECO:0000256" key="7">
    <source>
        <dbReference type="ARBA" id="ARBA00022574"/>
    </source>
</evidence>
<name>A0A4S9K5E1_AURPU</name>
<dbReference type="Gene3D" id="1.20.940.10">
    <property type="entry name" value="Functional domain of the splicing factor Prp18"/>
    <property type="match status" value="1"/>
</dbReference>
<dbReference type="InterPro" id="IPR015943">
    <property type="entry name" value="WD40/YVTN_repeat-like_dom_sf"/>
</dbReference>
<protein>
    <recommendedName>
        <fullName evidence="5">Protein transport protein SEC31</fullName>
    </recommendedName>
    <alternativeName>
        <fullName evidence="4">Protein transport protein sec31</fullName>
    </alternativeName>
</protein>
<dbReference type="Gene3D" id="2.130.10.10">
    <property type="entry name" value="YVTN repeat-like/Quinoprotein amine dehydrogenase"/>
    <property type="match status" value="1"/>
</dbReference>
<feature type="compositionally biased region" description="Pro residues" evidence="15">
    <location>
        <begin position="1116"/>
        <end position="1144"/>
    </location>
</feature>
<evidence type="ECO:0000256" key="3">
    <source>
        <dbReference type="ARBA" id="ARBA00009358"/>
    </source>
</evidence>
<dbReference type="Pfam" id="PF07304">
    <property type="entry name" value="SRA1"/>
    <property type="match status" value="1"/>
</dbReference>
<evidence type="ECO:0000313" key="18">
    <source>
        <dbReference type="EMBL" id="THY10255.1"/>
    </source>
</evidence>
<dbReference type="GO" id="GO:0015031">
    <property type="term" value="P:protein transport"/>
    <property type="evidence" value="ECO:0007669"/>
    <property type="project" value="UniProtKB-KW"/>
</dbReference>
<sequence length="1300" mass="138636">MVRLREIPRTAAFAWSPGSAPPLLATGTRAGAVDDDFSNDTNLELWDLQLDQVDASAELSPVGSISTDSRFYDIAWSQPTADRSRGIIAGALENGSLDLWDAEKLRSSPSDSFMSRTTKHSGAIKTVQFNHSKHDLLATAGAKGELFIYDLNNIANPFRLGGGAARADDFECLDWNKGSKVPHILATGSSGGFVTIWDVRQKKENLTLNNYGRKPVSAVAWDPDVATKLMTAIPNDQDPLILMWDLRNSSAPERVLRGHELGVLSLSWCLQDSSLLLSCGKDNRTVAWNPHTGESYGDFPVVTNWTFQTRWNPHNPGLLATASFDGKIAVQTIQNTNSKDDEKKTAQQALEGEDFFNQVQTQPQHVSFSLPKAPKWMERPAGVSFGFGGKLVRLATDSASRKSTVSIETFAVDSAVTEASQKFEESLKGGDLASICESKISAATDEEEKADWQVIETLNAGKSRKKLREYLGFTDEAEVSQKTADLNINGDVEKPKEEDDSNFFGSETADGEDGDNFLADLAATKGAKTNQPFHIFSGEETDADKNITRALMLGNFESALDVCLKDGRMSDAFMIAICGGQKCMDKVQTAYLKQKAKGPNYLRLLASIVGKNLWDVVHNADLSNWKEVMATLCTFADETEFSDLCEALGDRLEESLADATDKGSLRRDASFCFLAGSKLEKVVTIWAQELQEKESAGLEAADGETSFSVHARSLQDFIEKVTVFRQVVSFQDSDKQATENWKLAPLYSKYTEYADILASHGQLQVAEKYLDLLPSKFPAAEVAQQRVKLANRSKPVAPQVQRQSAAAARVSAPMAPYSAAPTPAPMAAANPYAPSGGIMSTPAPAGIPNAYAPPGAAQSAAASNPYAPPAQAYAPMGYQPQQNTAYGQPGPYGAPAAPMAPMAPPRGVTPSALPPPLKKGETQQWNDLPEGFTKPVQPARRNTPGLAAVSSPFPNAPSVMSPPPPGSAYGQQPAPAALPPPPKAGQMPSRVMSPLSGPPQIQRPVSAASNAYMPQPSAQQSPASTLPPPPQAPPLGRGPSPYNPPPTTTASGPPSNRYAPAPGSQPTPAIGGLPPPRNVAPPPNPYGSAAPSPYAPAASAYAPRAPAAPYAQAPTPSQPPAPQAIPPPPQGPPRGPPQGPPRAAPAPQATPAQATPPPSAAPQQMPSRPSTAQSQRSAPAAAKYPPGDRTHIPSNAMPVYEILSSDMARVKSRAPASFAAQVNDTEKRLNILFDHLNNETLIKPDTITQLADIAQALQARDFDRAGSILTEVMKTKLESEGAHWMVGVKRLVAMSKATPA</sequence>
<evidence type="ECO:0000256" key="9">
    <source>
        <dbReference type="ARBA" id="ARBA00022824"/>
    </source>
</evidence>
<keyword evidence="8" id="KW-0677">Repeat</keyword>
<evidence type="ECO:0000256" key="10">
    <source>
        <dbReference type="ARBA" id="ARBA00022892"/>
    </source>
</evidence>
<evidence type="ECO:0000256" key="2">
    <source>
        <dbReference type="ARBA" id="ARBA00004397"/>
    </source>
</evidence>
<keyword evidence="6" id="KW-0813">Transport</keyword>
<comment type="caution">
    <text evidence="18">The sequence shown here is derived from an EMBL/GenBank/DDBJ whole genome shotgun (WGS) entry which is preliminary data.</text>
</comment>
<dbReference type="GO" id="GO:0005789">
    <property type="term" value="C:endoplasmic reticulum membrane"/>
    <property type="evidence" value="ECO:0007669"/>
    <property type="project" value="UniProtKB-SubCell"/>
</dbReference>
<evidence type="ECO:0000259" key="16">
    <source>
        <dbReference type="Pfam" id="PF07304"/>
    </source>
</evidence>
<reference evidence="18 19" key="1">
    <citation type="submission" date="2018-10" db="EMBL/GenBank/DDBJ databases">
        <title>Fifty Aureobasidium pullulans genomes reveal a recombining polyextremotolerant generalist.</title>
        <authorList>
            <person name="Gostincar C."/>
            <person name="Turk M."/>
            <person name="Zajc J."/>
            <person name="Gunde-Cimerman N."/>
        </authorList>
    </citation>
    <scope>NUCLEOTIDE SEQUENCE [LARGE SCALE GENOMIC DNA]</scope>
    <source>
        <strain evidence="18 19">EXF-6604</strain>
    </source>
</reference>
<gene>
    <name evidence="18" type="ORF">D6D01_09349</name>
</gene>
<dbReference type="Pfam" id="PF00400">
    <property type="entry name" value="WD40"/>
    <property type="match status" value="1"/>
</dbReference>
<dbReference type="GO" id="GO:0030127">
    <property type="term" value="C:COPII vesicle coat"/>
    <property type="evidence" value="ECO:0007669"/>
    <property type="project" value="TreeGrafter"/>
</dbReference>
<keyword evidence="13" id="KW-0968">Cytoplasmic vesicle</keyword>
<organism evidence="18 19">
    <name type="scientific">Aureobasidium pullulans</name>
    <name type="common">Black yeast</name>
    <name type="synonym">Pullularia pullulans</name>
    <dbReference type="NCBI Taxonomy" id="5580"/>
    <lineage>
        <taxon>Eukaryota</taxon>
        <taxon>Fungi</taxon>
        <taxon>Dikarya</taxon>
        <taxon>Ascomycota</taxon>
        <taxon>Pezizomycotina</taxon>
        <taxon>Dothideomycetes</taxon>
        <taxon>Dothideomycetidae</taxon>
        <taxon>Dothideales</taxon>
        <taxon>Saccotheciaceae</taxon>
        <taxon>Aureobasidium</taxon>
    </lineage>
</organism>
<dbReference type="FunFam" id="1.20.940.10:FF:000007">
    <property type="entry name" value="Protein transport protein (SEC31), putative"/>
    <property type="match status" value="1"/>
</dbReference>
<keyword evidence="10" id="KW-0931">ER-Golgi transport</keyword>
<evidence type="ECO:0000256" key="5">
    <source>
        <dbReference type="ARBA" id="ARBA00021236"/>
    </source>
</evidence>
<evidence type="ECO:0000256" key="12">
    <source>
        <dbReference type="ARBA" id="ARBA00023136"/>
    </source>
</evidence>
<dbReference type="InterPro" id="IPR036322">
    <property type="entry name" value="WD40_repeat_dom_sf"/>
</dbReference>
<feature type="domain" description="SRA1/Sec31" evidence="16">
    <location>
        <begin position="1154"/>
        <end position="1296"/>
    </location>
</feature>
<keyword evidence="12" id="KW-0472">Membrane</keyword>
<feature type="domain" description="Sec16 Sec23-binding" evidence="17">
    <location>
        <begin position="547"/>
        <end position="776"/>
    </location>
</feature>
<dbReference type="InterPro" id="IPR024298">
    <property type="entry name" value="Sec16_Sec23-bd"/>
</dbReference>
<dbReference type="Gene3D" id="1.25.40.1030">
    <property type="match status" value="1"/>
</dbReference>
<dbReference type="EMBL" id="QZBD01000625">
    <property type="protein sequence ID" value="THY10255.1"/>
    <property type="molecule type" value="Genomic_DNA"/>
</dbReference>
<feature type="compositionally biased region" description="Low complexity" evidence="15">
    <location>
        <begin position="1014"/>
        <end position="1024"/>
    </location>
</feature>
<dbReference type="GO" id="GO:0007029">
    <property type="term" value="P:endoplasmic reticulum organization"/>
    <property type="evidence" value="ECO:0007669"/>
    <property type="project" value="TreeGrafter"/>
</dbReference>
<keyword evidence="9" id="KW-0256">Endoplasmic reticulum</keyword>
<dbReference type="GO" id="GO:0005198">
    <property type="term" value="F:structural molecule activity"/>
    <property type="evidence" value="ECO:0007669"/>
    <property type="project" value="TreeGrafter"/>
</dbReference>
<feature type="compositionally biased region" description="Low complexity" evidence="15">
    <location>
        <begin position="1086"/>
        <end position="1115"/>
    </location>
</feature>
<evidence type="ECO:0000256" key="8">
    <source>
        <dbReference type="ARBA" id="ARBA00022737"/>
    </source>
</evidence>
<accession>A0A4S9K5E1</accession>
<evidence type="ECO:0000256" key="13">
    <source>
        <dbReference type="ARBA" id="ARBA00023329"/>
    </source>
</evidence>
<evidence type="ECO:0000256" key="6">
    <source>
        <dbReference type="ARBA" id="ARBA00022448"/>
    </source>
</evidence>
<evidence type="ECO:0000256" key="1">
    <source>
        <dbReference type="ARBA" id="ARBA00004299"/>
    </source>
</evidence>